<sequence>MMGLSVDFCLILLILTPTFADTAGITSYVPKITQNVTFGNLSYSSFLLDQPLCIFNENINDDIWLVVATGSAKPTLTTAELSEPVDQSLRKSYYHTLRATGRDYPCQISSSAVAILAVGSQNCSGISYCNAKLKSNESYWVKFVVLGEYVAETQWSNQIITKEYKNFTPNSVPPNTDGMIALTIILGVLLAILLICLIIALLIGSKDICWHRTFDSRNLISWDMGRGSLQAIHNSKDHIYM</sequence>
<keyword evidence="1" id="KW-0812">Transmembrane</keyword>
<dbReference type="GeneTree" id="ENSGT00940000153392"/>
<dbReference type="PANTHER" id="PTHR15446:SF2">
    <property type="entry name" value="UROPLAKIN-3B-LIKE PROTEIN 1-RELATED"/>
    <property type="match status" value="1"/>
</dbReference>
<keyword evidence="1" id="KW-1133">Transmembrane helix</keyword>
<evidence type="ECO:0000256" key="2">
    <source>
        <dbReference type="SAM" id="SignalP"/>
    </source>
</evidence>
<organism evidence="3 4">
    <name type="scientific">Leptobrachium leishanense</name>
    <name type="common">Leishan spiny toad</name>
    <dbReference type="NCBI Taxonomy" id="445787"/>
    <lineage>
        <taxon>Eukaryota</taxon>
        <taxon>Metazoa</taxon>
        <taxon>Chordata</taxon>
        <taxon>Craniata</taxon>
        <taxon>Vertebrata</taxon>
        <taxon>Euteleostomi</taxon>
        <taxon>Amphibia</taxon>
        <taxon>Batrachia</taxon>
        <taxon>Anura</taxon>
        <taxon>Pelobatoidea</taxon>
        <taxon>Megophryidae</taxon>
        <taxon>Leptobrachium</taxon>
    </lineage>
</organism>
<evidence type="ECO:0000313" key="3">
    <source>
        <dbReference type="Ensembl" id="ENSLLEP00000037313.1"/>
    </source>
</evidence>
<keyword evidence="4" id="KW-1185">Reference proteome</keyword>
<name>A0A8C5QGS8_9ANUR</name>
<dbReference type="OrthoDB" id="9939598at2759"/>
<reference evidence="3" key="1">
    <citation type="submission" date="2025-08" db="UniProtKB">
        <authorList>
            <consortium name="Ensembl"/>
        </authorList>
    </citation>
    <scope>IDENTIFICATION</scope>
</reference>
<reference evidence="3" key="2">
    <citation type="submission" date="2025-09" db="UniProtKB">
        <authorList>
            <consortium name="Ensembl"/>
        </authorList>
    </citation>
    <scope>IDENTIFICATION</scope>
</reference>
<dbReference type="Ensembl" id="ENSLLET00000038747.1">
    <property type="protein sequence ID" value="ENSLLEP00000037313.1"/>
    <property type="gene ID" value="ENSLLEG00000023636.1"/>
</dbReference>
<feature type="chain" id="PRO_5034918555" evidence="2">
    <location>
        <begin position="21"/>
        <end position="241"/>
    </location>
</feature>
<dbReference type="PANTHER" id="PTHR15446">
    <property type="entry name" value="UROPLAKIN III"/>
    <property type="match status" value="1"/>
</dbReference>
<proteinExistence type="predicted"/>
<dbReference type="GO" id="GO:0016020">
    <property type="term" value="C:membrane"/>
    <property type="evidence" value="ECO:0007669"/>
    <property type="project" value="TreeGrafter"/>
</dbReference>
<dbReference type="InterPro" id="IPR024831">
    <property type="entry name" value="Uroplakin-3"/>
</dbReference>
<keyword evidence="1" id="KW-0472">Membrane</keyword>
<accession>A0A8C5QGS8</accession>
<feature type="transmembrane region" description="Helical" evidence="1">
    <location>
        <begin position="179"/>
        <end position="203"/>
    </location>
</feature>
<evidence type="ECO:0000313" key="4">
    <source>
        <dbReference type="Proteomes" id="UP000694569"/>
    </source>
</evidence>
<keyword evidence="2" id="KW-0732">Signal</keyword>
<protein>
    <submittedName>
        <fullName evidence="3">Uncharacterized protein</fullName>
    </submittedName>
</protein>
<dbReference type="Proteomes" id="UP000694569">
    <property type="component" value="Unplaced"/>
</dbReference>
<evidence type="ECO:0000256" key="1">
    <source>
        <dbReference type="SAM" id="Phobius"/>
    </source>
</evidence>
<feature type="signal peptide" evidence="2">
    <location>
        <begin position="1"/>
        <end position="20"/>
    </location>
</feature>
<dbReference type="AlphaFoldDB" id="A0A8C5QGS8"/>